<proteinExistence type="predicted"/>
<dbReference type="RefSeq" id="WP_011434986.1">
    <property type="nucleotide sequence ID" value="NC_007777.1"/>
</dbReference>
<dbReference type="EMBL" id="CP000249">
    <property type="protein sequence ID" value="ABD09910.1"/>
    <property type="molecule type" value="Genomic_DNA"/>
</dbReference>
<dbReference type="STRING" id="106370.Francci3_0526"/>
<dbReference type="HOGENOM" id="CLU_190603_0_0_11"/>
<dbReference type="AlphaFoldDB" id="Q2JFN2"/>
<protein>
    <submittedName>
        <fullName evidence="1">Uncharacterized protein</fullName>
    </submittedName>
</protein>
<dbReference type="Proteomes" id="UP000001937">
    <property type="component" value="Chromosome"/>
</dbReference>
<reference evidence="1 2" key="1">
    <citation type="journal article" date="2007" name="Genome Res.">
        <title>Genome characteristics of facultatively symbiotic Frankia sp. strains reflect host range and host plant biogeography.</title>
        <authorList>
            <person name="Normand P."/>
            <person name="Lapierre P."/>
            <person name="Tisa L.S."/>
            <person name="Gogarten J.P."/>
            <person name="Alloisio N."/>
            <person name="Bagnarol E."/>
            <person name="Bassi C.A."/>
            <person name="Berry A.M."/>
            <person name="Bickhart D.M."/>
            <person name="Choisne N."/>
            <person name="Couloux A."/>
            <person name="Cournoyer B."/>
            <person name="Cruveiller S."/>
            <person name="Daubin V."/>
            <person name="Demange N."/>
            <person name="Francino M.P."/>
            <person name="Goltsman E."/>
            <person name="Huang Y."/>
            <person name="Kopp O.R."/>
            <person name="Labarre L."/>
            <person name="Lapidus A."/>
            <person name="Lavire C."/>
            <person name="Marechal J."/>
            <person name="Martinez M."/>
            <person name="Mastronunzio J.E."/>
            <person name="Mullin B.C."/>
            <person name="Niemann J."/>
            <person name="Pujic P."/>
            <person name="Rawnsley T."/>
            <person name="Rouy Z."/>
            <person name="Schenowitz C."/>
            <person name="Sellstedt A."/>
            <person name="Tavares F."/>
            <person name="Tomkins J.P."/>
            <person name="Vallenet D."/>
            <person name="Valverde C."/>
            <person name="Wall L.G."/>
            <person name="Wang Y."/>
            <person name="Medigue C."/>
            <person name="Benson D.R."/>
        </authorList>
    </citation>
    <scope>NUCLEOTIDE SEQUENCE [LARGE SCALE GENOMIC DNA]</scope>
    <source>
        <strain evidence="2">DSM 45818 / CECT 9043 / CcI3</strain>
    </source>
</reference>
<keyword evidence="2" id="KW-1185">Reference proteome</keyword>
<accession>Q2JFN2</accession>
<sequence>MASGERVVPFYCPYCGEEDIVPDTPPEGSGAGHGHGYWACRSCLRGFRLSLTALAVASGGTAVITGGAFGAAEEQAAR</sequence>
<evidence type="ECO:0000313" key="1">
    <source>
        <dbReference type="EMBL" id="ABD09910.1"/>
    </source>
</evidence>
<organism evidence="1 2">
    <name type="scientific">Frankia casuarinae (strain DSM 45818 / CECT 9043 / HFP020203 / CcI3)</name>
    <dbReference type="NCBI Taxonomy" id="106370"/>
    <lineage>
        <taxon>Bacteria</taxon>
        <taxon>Bacillati</taxon>
        <taxon>Actinomycetota</taxon>
        <taxon>Actinomycetes</taxon>
        <taxon>Frankiales</taxon>
        <taxon>Frankiaceae</taxon>
        <taxon>Frankia</taxon>
    </lineage>
</organism>
<dbReference type="eggNOG" id="COG3677">
    <property type="taxonomic scope" value="Bacteria"/>
</dbReference>
<accession>A0A1X1PTT2</accession>
<dbReference type="OrthoDB" id="4243321at2"/>
<dbReference type="KEGG" id="fra:Francci3_0526"/>
<evidence type="ECO:0000313" key="2">
    <source>
        <dbReference type="Proteomes" id="UP000001937"/>
    </source>
</evidence>
<name>Q2JFN2_FRACC</name>
<gene>
    <name evidence="1" type="ordered locus">Francci3_0526</name>
</gene>